<name>A0ABR2ZV97_9AGAR</name>
<dbReference type="InterPro" id="IPR013083">
    <property type="entry name" value="Znf_RING/FYVE/PHD"/>
</dbReference>
<keyword evidence="9" id="KW-1185">Reference proteome</keyword>
<dbReference type="PROSITE" id="PS00518">
    <property type="entry name" value="ZF_RING_1"/>
    <property type="match status" value="1"/>
</dbReference>
<evidence type="ECO:0000313" key="9">
    <source>
        <dbReference type="Proteomes" id="UP001437256"/>
    </source>
</evidence>
<evidence type="ECO:0000256" key="4">
    <source>
        <dbReference type="PROSITE-ProRule" id="PRU00175"/>
    </source>
</evidence>
<dbReference type="SUPFAM" id="SSF57850">
    <property type="entry name" value="RING/U-box"/>
    <property type="match status" value="1"/>
</dbReference>
<evidence type="ECO:0000256" key="3">
    <source>
        <dbReference type="ARBA" id="ARBA00022833"/>
    </source>
</evidence>
<dbReference type="Pfam" id="PF13445">
    <property type="entry name" value="zf-RING_UBOX"/>
    <property type="match status" value="1"/>
</dbReference>
<sequence length="245" mass="27803">MVRTPSKKVASAYPSPPASPYQLRTSTRAKRDAHGRLPLVPTVTPIKQTILKKQNVTKAALQEELTRLKAELEKSARTQERQDKLVEQMVQEAEDKEEELRLHRQLQPIVETAIEYAEKAKDLIAHREYIARQKAILTCSGCSTLFSNPQELDCGHVYCAKCLDDWCYKNSSQKKNPQYKGEPLTCPKDDCRKDVVFGPIAAKRLTLEAARFSQATGIPVGESWPCFWPMQRVCLISDYKKKLGI</sequence>
<keyword evidence="1" id="KW-0479">Metal-binding</keyword>
<accession>A0ABR2ZV97</accession>
<keyword evidence="2 4" id="KW-0863">Zinc-finger</keyword>
<dbReference type="InterPro" id="IPR017907">
    <property type="entry name" value="Znf_RING_CS"/>
</dbReference>
<evidence type="ECO:0000256" key="2">
    <source>
        <dbReference type="ARBA" id="ARBA00022771"/>
    </source>
</evidence>
<organism evidence="8 9">
    <name type="scientific">Marasmius tenuissimus</name>
    <dbReference type="NCBI Taxonomy" id="585030"/>
    <lineage>
        <taxon>Eukaryota</taxon>
        <taxon>Fungi</taxon>
        <taxon>Dikarya</taxon>
        <taxon>Basidiomycota</taxon>
        <taxon>Agaricomycotina</taxon>
        <taxon>Agaricomycetes</taxon>
        <taxon>Agaricomycetidae</taxon>
        <taxon>Agaricales</taxon>
        <taxon>Marasmiineae</taxon>
        <taxon>Marasmiaceae</taxon>
        <taxon>Marasmius</taxon>
    </lineage>
</organism>
<feature type="domain" description="RING-type" evidence="7">
    <location>
        <begin position="139"/>
        <end position="190"/>
    </location>
</feature>
<dbReference type="Proteomes" id="UP001437256">
    <property type="component" value="Unassembled WGS sequence"/>
</dbReference>
<dbReference type="InterPro" id="IPR001841">
    <property type="entry name" value="Znf_RING"/>
</dbReference>
<feature type="region of interest" description="Disordered" evidence="6">
    <location>
        <begin position="1"/>
        <end position="34"/>
    </location>
</feature>
<evidence type="ECO:0000256" key="1">
    <source>
        <dbReference type="ARBA" id="ARBA00022723"/>
    </source>
</evidence>
<keyword evidence="5" id="KW-0175">Coiled coil</keyword>
<dbReference type="PROSITE" id="PS50089">
    <property type="entry name" value="ZF_RING_2"/>
    <property type="match status" value="1"/>
</dbReference>
<evidence type="ECO:0000256" key="5">
    <source>
        <dbReference type="SAM" id="Coils"/>
    </source>
</evidence>
<dbReference type="SMART" id="SM00184">
    <property type="entry name" value="RING"/>
    <property type="match status" value="1"/>
</dbReference>
<feature type="coiled-coil region" evidence="5">
    <location>
        <begin position="51"/>
        <end position="106"/>
    </location>
</feature>
<proteinExistence type="predicted"/>
<protein>
    <recommendedName>
        <fullName evidence="7">RING-type domain-containing protein</fullName>
    </recommendedName>
</protein>
<reference evidence="8 9" key="1">
    <citation type="submission" date="2024-05" db="EMBL/GenBank/DDBJ databases">
        <title>A draft genome resource for the thread blight pathogen Marasmius tenuissimus strain MS-2.</title>
        <authorList>
            <person name="Yulfo-Soto G.E."/>
            <person name="Baruah I.K."/>
            <person name="Amoako-Attah I."/>
            <person name="Bukari Y."/>
            <person name="Meinhardt L.W."/>
            <person name="Bailey B.A."/>
            <person name="Cohen S.P."/>
        </authorList>
    </citation>
    <scope>NUCLEOTIDE SEQUENCE [LARGE SCALE GENOMIC DNA]</scope>
    <source>
        <strain evidence="8 9">MS-2</strain>
    </source>
</reference>
<dbReference type="Gene3D" id="3.30.40.10">
    <property type="entry name" value="Zinc/RING finger domain, C3HC4 (zinc finger)"/>
    <property type="match status" value="1"/>
</dbReference>
<comment type="caution">
    <text evidence="8">The sequence shown here is derived from an EMBL/GenBank/DDBJ whole genome shotgun (WGS) entry which is preliminary data.</text>
</comment>
<gene>
    <name evidence="8" type="ORF">AAF712_007985</name>
</gene>
<keyword evidence="3" id="KW-0862">Zinc</keyword>
<evidence type="ECO:0000259" key="7">
    <source>
        <dbReference type="PROSITE" id="PS50089"/>
    </source>
</evidence>
<evidence type="ECO:0000256" key="6">
    <source>
        <dbReference type="SAM" id="MobiDB-lite"/>
    </source>
</evidence>
<dbReference type="EMBL" id="JBBXMP010000053">
    <property type="protein sequence ID" value="KAL0064994.1"/>
    <property type="molecule type" value="Genomic_DNA"/>
</dbReference>
<evidence type="ECO:0000313" key="8">
    <source>
        <dbReference type="EMBL" id="KAL0064994.1"/>
    </source>
</evidence>
<dbReference type="InterPro" id="IPR027370">
    <property type="entry name" value="Znf-RING_euk"/>
</dbReference>